<dbReference type="KEGG" id="bhl:Bache_0268"/>
<evidence type="ECO:0000313" key="3">
    <source>
        <dbReference type="EMBL" id="ADV42298.1"/>
    </source>
</evidence>
<evidence type="ECO:0000259" key="2">
    <source>
        <dbReference type="Pfam" id="PF13240"/>
    </source>
</evidence>
<sequence>MSYCINCGMKLSDGVRFCTGCGTPVPSAGATEVSPPQQEIKVEQRQAAPAAATVQGVVTPPPAGSRYAPMSTGGFIGIFLLMLIPIVNLILLIVWACGGCRKVNQTNLARAMLVLMLIGIVLTVLLTLVAGLFLGSLGGLDGIKDSLLDRAMETAGE</sequence>
<dbReference type="AlphaFoldDB" id="E6STU5"/>
<dbReference type="EMBL" id="CP002352">
    <property type="protein sequence ID" value="ADV42298.1"/>
    <property type="molecule type" value="Genomic_DNA"/>
</dbReference>
<evidence type="ECO:0000256" key="1">
    <source>
        <dbReference type="SAM" id="Phobius"/>
    </source>
</evidence>
<keyword evidence="1" id="KW-0812">Transmembrane</keyword>
<feature type="transmembrane region" description="Helical" evidence="1">
    <location>
        <begin position="75"/>
        <end position="96"/>
    </location>
</feature>
<feature type="domain" description="Zinc-ribbon" evidence="2">
    <location>
        <begin position="3"/>
        <end position="25"/>
    </location>
</feature>
<dbReference type="eggNOG" id="ENOG5032BDT">
    <property type="taxonomic scope" value="Bacteria"/>
</dbReference>
<dbReference type="OrthoDB" id="1100767at2"/>
<feature type="transmembrane region" description="Helical" evidence="1">
    <location>
        <begin position="108"/>
        <end position="134"/>
    </location>
</feature>
<keyword evidence="1" id="KW-1133">Transmembrane helix</keyword>
<evidence type="ECO:0000313" key="4">
    <source>
        <dbReference type="Proteomes" id="UP000008630"/>
    </source>
</evidence>
<protein>
    <recommendedName>
        <fullName evidence="2">Zinc-ribbon domain-containing protein</fullName>
    </recommendedName>
</protein>
<dbReference type="InterPro" id="IPR026870">
    <property type="entry name" value="Zinc_ribbon_dom"/>
</dbReference>
<reference key="1">
    <citation type="submission" date="2010-11" db="EMBL/GenBank/DDBJ databases">
        <title>The complete genome of Bacteroides helcogenes P 36-108.</title>
        <authorList>
            <consortium name="US DOE Joint Genome Institute (JGI-PGF)"/>
            <person name="Lucas S."/>
            <person name="Copeland A."/>
            <person name="Lapidus A."/>
            <person name="Bruce D."/>
            <person name="Goodwin L."/>
            <person name="Pitluck S."/>
            <person name="Kyrpides N."/>
            <person name="Mavromatis K."/>
            <person name="Ivanova N."/>
            <person name="Zeytun A."/>
            <person name="Brettin T."/>
            <person name="Detter J.C."/>
            <person name="Tapia R."/>
            <person name="Han C."/>
            <person name="Land M."/>
            <person name="Hauser L."/>
            <person name="Markowitz V."/>
            <person name="Cheng J.-F."/>
            <person name="Hugenholtz P."/>
            <person name="Woyke T."/>
            <person name="Wu D."/>
            <person name="Gronow S."/>
            <person name="Wellnitz S."/>
            <person name="Brambilla E."/>
            <person name="Klenk H.-P."/>
            <person name="Eisen J.A."/>
        </authorList>
    </citation>
    <scope>NUCLEOTIDE SEQUENCE</scope>
    <source>
        <strain>P 36-108</strain>
    </source>
</reference>
<dbReference type="STRING" id="693979.Bache_0268"/>
<dbReference type="HOGENOM" id="CLU_1561416_0_0_10"/>
<proteinExistence type="predicted"/>
<organism evidence="3 4">
    <name type="scientific">Bacteroides helcogenes (strain ATCC 35417 / DSM 20613 / JCM 6297 / CCUG 15421 / P 36-108)</name>
    <dbReference type="NCBI Taxonomy" id="693979"/>
    <lineage>
        <taxon>Bacteria</taxon>
        <taxon>Pseudomonadati</taxon>
        <taxon>Bacteroidota</taxon>
        <taxon>Bacteroidia</taxon>
        <taxon>Bacteroidales</taxon>
        <taxon>Bacteroidaceae</taxon>
        <taxon>Bacteroides</taxon>
    </lineage>
</organism>
<accession>E6STU5</accession>
<keyword evidence="4" id="KW-1185">Reference proteome</keyword>
<dbReference type="Pfam" id="PF13240">
    <property type="entry name" value="Zn_Ribbon_1"/>
    <property type="match status" value="1"/>
</dbReference>
<dbReference type="Proteomes" id="UP000008630">
    <property type="component" value="Chromosome"/>
</dbReference>
<keyword evidence="1" id="KW-0472">Membrane</keyword>
<name>E6STU5_BACT6</name>
<dbReference type="RefSeq" id="WP_013545915.1">
    <property type="nucleotide sequence ID" value="NC_014933.1"/>
</dbReference>
<reference evidence="3 4" key="2">
    <citation type="journal article" date="2011" name="Stand. Genomic Sci.">
        <title>Complete genome sequence of Bacteroides helcogenes type strain (P 36-108).</title>
        <authorList>
            <person name="Pati A."/>
            <person name="Gronow S."/>
            <person name="Zeytun A."/>
            <person name="Lapidus A."/>
            <person name="Nolan M."/>
            <person name="Hammon N."/>
            <person name="Deshpande S."/>
            <person name="Cheng J.F."/>
            <person name="Tapia R."/>
            <person name="Han C."/>
            <person name="Goodwin L."/>
            <person name="Pitluck S."/>
            <person name="Liolios K."/>
            <person name="Pagani I."/>
            <person name="Ivanova N."/>
            <person name="Mavromatis K."/>
            <person name="Chen A."/>
            <person name="Palaniappan K."/>
            <person name="Land M."/>
            <person name="Hauser L."/>
            <person name="Chang Y.J."/>
            <person name="Jeffries C.D."/>
            <person name="Detter J.C."/>
            <person name="Brambilla E."/>
            <person name="Rohde M."/>
            <person name="Goker M."/>
            <person name="Woyke T."/>
            <person name="Bristow J."/>
            <person name="Eisen J.A."/>
            <person name="Markowitz V."/>
            <person name="Hugenholtz P."/>
            <person name="Kyrpides N.C."/>
            <person name="Klenk H.P."/>
            <person name="Lucas S."/>
        </authorList>
    </citation>
    <scope>NUCLEOTIDE SEQUENCE [LARGE SCALE GENOMIC DNA]</scope>
    <source>
        <strain evidence="4">ATCC 35417 / DSM 20613 / JCM 6297 / CCUG 15421 / P 36-108</strain>
    </source>
</reference>
<gene>
    <name evidence="3" type="ordered locus">Bache_0268</name>
</gene>
<dbReference type="PATRIC" id="fig|693979.3.peg.289"/>